<evidence type="ECO:0000259" key="1">
    <source>
        <dbReference type="Pfam" id="PF01402"/>
    </source>
</evidence>
<dbReference type="InterPro" id="IPR002145">
    <property type="entry name" value="CopG"/>
</dbReference>
<gene>
    <name evidence="2" type="ORF">E6K73_06235</name>
</gene>
<sequence>MKTAISIPDPLFRAADRLARRLGVSRSQVFQRAVSAYLKAHEDANVTDTTRSISPDMSRISGSFAIRSMSGARR</sequence>
<organism evidence="2 3">
    <name type="scientific">Eiseniibacteriota bacterium</name>
    <dbReference type="NCBI Taxonomy" id="2212470"/>
    <lineage>
        <taxon>Bacteria</taxon>
        <taxon>Candidatus Eiseniibacteriota</taxon>
    </lineage>
</organism>
<dbReference type="InterPro" id="IPR013321">
    <property type="entry name" value="Arc_rbn_hlx_hlx"/>
</dbReference>
<reference evidence="2 3" key="1">
    <citation type="journal article" date="2019" name="Nat. Microbiol.">
        <title>Mediterranean grassland soil C-N compound turnover is dependent on rainfall and depth, and is mediated by genomically divergent microorganisms.</title>
        <authorList>
            <person name="Diamond S."/>
            <person name="Andeer P.F."/>
            <person name="Li Z."/>
            <person name="Crits-Christoph A."/>
            <person name="Burstein D."/>
            <person name="Anantharaman K."/>
            <person name="Lane K.R."/>
            <person name="Thomas B.C."/>
            <person name="Pan C."/>
            <person name="Northen T.R."/>
            <person name="Banfield J.F."/>
        </authorList>
    </citation>
    <scope>NUCLEOTIDE SEQUENCE [LARGE SCALE GENOMIC DNA]</scope>
    <source>
        <strain evidence="2">WS_3</strain>
    </source>
</reference>
<dbReference type="GO" id="GO:0006355">
    <property type="term" value="P:regulation of DNA-templated transcription"/>
    <property type="evidence" value="ECO:0007669"/>
    <property type="project" value="InterPro"/>
</dbReference>
<proteinExistence type="predicted"/>
<comment type="caution">
    <text evidence="2">The sequence shown here is derived from an EMBL/GenBank/DDBJ whole genome shotgun (WGS) entry which is preliminary data.</text>
</comment>
<dbReference type="Pfam" id="PF01402">
    <property type="entry name" value="RHH_1"/>
    <property type="match status" value="1"/>
</dbReference>
<dbReference type="Gene3D" id="1.10.1220.10">
    <property type="entry name" value="Met repressor-like"/>
    <property type="match status" value="1"/>
</dbReference>
<accession>A0A538SIV5</accession>
<dbReference type="EMBL" id="VBOT01000075">
    <property type="protein sequence ID" value="TMQ51295.1"/>
    <property type="molecule type" value="Genomic_DNA"/>
</dbReference>
<evidence type="ECO:0000313" key="2">
    <source>
        <dbReference type="EMBL" id="TMQ51295.1"/>
    </source>
</evidence>
<feature type="domain" description="Ribbon-helix-helix protein CopG" evidence="1">
    <location>
        <begin position="3"/>
        <end position="39"/>
    </location>
</feature>
<evidence type="ECO:0000313" key="3">
    <source>
        <dbReference type="Proteomes" id="UP000320184"/>
    </source>
</evidence>
<dbReference type="Proteomes" id="UP000320184">
    <property type="component" value="Unassembled WGS sequence"/>
</dbReference>
<dbReference type="AlphaFoldDB" id="A0A538SIV5"/>
<protein>
    <submittedName>
        <fullName evidence="2">Ribbon-helix-helix protein, CopG family</fullName>
    </submittedName>
</protein>
<name>A0A538SIV5_UNCEI</name>